<accession>A0A6B0RWJ4</accession>
<dbReference type="Proteomes" id="UP000322234">
    <property type="component" value="Unassembled WGS sequence"/>
</dbReference>
<dbReference type="EMBL" id="VBQZ03000072">
    <property type="protein sequence ID" value="MXQ91613.1"/>
    <property type="molecule type" value="Genomic_DNA"/>
</dbReference>
<name>A0A6B0RWJ4_9CETA</name>
<proteinExistence type="predicted"/>
<evidence type="ECO:0000313" key="1">
    <source>
        <dbReference type="EMBL" id="MXQ91613.1"/>
    </source>
</evidence>
<keyword evidence="2" id="KW-1185">Reference proteome</keyword>
<dbReference type="AlphaFoldDB" id="A0A6B0RWJ4"/>
<organism evidence="1 2">
    <name type="scientific">Bos mutus</name>
    <name type="common">wild yak</name>
    <dbReference type="NCBI Taxonomy" id="72004"/>
    <lineage>
        <taxon>Eukaryota</taxon>
        <taxon>Metazoa</taxon>
        <taxon>Chordata</taxon>
        <taxon>Craniata</taxon>
        <taxon>Vertebrata</taxon>
        <taxon>Euteleostomi</taxon>
        <taxon>Mammalia</taxon>
        <taxon>Eutheria</taxon>
        <taxon>Laurasiatheria</taxon>
        <taxon>Artiodactyla</taxon>
        <taxon>Ruminantia</taxon>
        <taxon>Pecora</taxon>
        <taxon>Bovidae</taxon>
        <taxon>Bovinae</taxon>
        <taxon>Bos</taxon>
    </lineage>
</organism>
<sequence length="168" mass="18338">MLAPGAVYSIIQHYMYIPLALHSDSDLQASWGPGQGQKIVEQGGQRESLEADKETYLQHQVIIQIVLMSVETGQGARWDDLNGLKDTGLVPGGVHLLYRKIPMTASIWKDPLDTLGSFLETLLHCSGKPGKEQASTVIFWDTQGLTLPLASVIGRIKSVSFGADYSDI</sequence>
<protein>
    <submittedName>
        <fullName evidence="1">Uncharacterized protein</fullName>
    </submittedName>
</protein>
<comment type="caution">
    <text evidence="1">The sequence shown here is derived from an EMBL/GenBank/DDBJ whole genome shotgun (WGS) entry which is preliminary data.</text>
</comment>
<gene>
    <name evidence="1" type="ORF">E5288_WYG001728</name>
</gene>
<evidence type="ECO:0000313" key="2">
    <source>
        <dbReference type="Proteomes" id="UP000322234"/>
    </source>
</evidence>
<reference evidence="1" key="1">
    <citation type="submission" date="2019-10" db="EMBL/GenBank/DDBJ databases">
        <title>The sequence and de novo assembly of the wild yak genome.</title>
        <authorList>
            <person name="Liu Y."/>
        </authorList>
    </citation>
    <scope>NUCLEOTIDE SEQUENCE [LARGE SCALE GENOMIC DNA]</scope>
    <source>
        <strain evidence="1">WY2019</strain>
    </source>
</reference>